<dbReference type="OMA" id="LFQDLNC"/>
<dbReference type="Proteomes" id="UP000019763">
    <property type="component" value="Unassembled WGS sequence"/>
</dbReference>
<dbReference type="Pfam" id="PF00076">
    <property type="entry name" value="RRM_1"/>
    <property type="match status" value="1"/>
</dbReference>
<reference evidence="3" key="1">
    <citation type="submission" date="2013-12" db="EMBL/GenBank/DDBJ databases">
        <authorList>
            <person name="Omoto C.K."/>
            <person name="Sibley D."/>
            <person name="Venepally P."/>
            <person name="Hadjithomas M."/>
            <person name="Karamycheva S."/>
            <person name="Brunk B."/>
            <person name="Roos D."/>
            <person name="Caler E."/>
            <person name="Lorenzi H."/>
        </authorList>
    </citation>
    <scope>NUCLEOTIDE SEQUENCE</scope>
</reference>
<dbReference type="GeneID" id="22912817"/>
<dbReference type="PROSITE" id="PS50102">
    <property type="entry name" value="RRM"/>
    <property type="match status" value="1"/>
</dbReference>
<keyword evidence="1" id="KW-0694">RNA-binding</keyword>
<dbReference type="InterPro" id="IPR035979">
    <property type="entry name" value="RBD_domain_sf"/>
</dbReference>
<evidence type="ECO:0000313" key="4">
    <source>
        <dbReference type="Proteomes" id="UP000019763"/>
    </source>
</evidence>
<protein>
    <submittedName>
        <fullName evidence="3">U2 small nuclear ribonucleoprotein B-like protein</fullName>
    </submittedName>
</protein>
<name>A0A023B6R7_GRENI</name>
<evidence type="ECO:0000259" key="2">
    <source>
        <dbReference type="PROSITE" id="PS50102"/>
    </source>
</evidence>
<dbReference type="AlphaFoldDB" id="A0A023B6R7"/>
<dbReference type="SMART" id="SM00360">
    <property type="entry name" value="RRM"/>
    <property type="match status" value="1"/>
</dbReference>
<dbReference type="SUPFAM" id="SSF54928">
    <property type="entry name" value="RNA-binding domain, RBD"/>
    <property type="match status" value="1"/>
</dbReference>
<keyword evidence="4" id="KW-1185">Reference proteome</keyword>
<dbReference type="RefSeq" id="XP_011130530.1">
    <property type="nucleotide sequence ID" value="XM_011132228.1"/>
</dbReference>
<dbReference type="OrthoDB" id="277802at2759"/>
<feature type="domain" description="RRM" evidence="2">
    <location>
        <begin position="14"/>
        <end position="93"/>
    </location>
</feature>
<sequence length="108" mass="12232">MESKNTADELPPNRTLHCSNLDDKVHYNEMKSLLFELFIPFGEIVNVHVKQTATLRGQAWVSFKDISAATVAMRKLNGNEFVGRPINVNYAKETTKIVQLAENAQKKK</sequence>
<dbReference type="GO" id="GO:0003723">
    <property type="term" value="F:RNA binding"/>
    <property type="evidence" value="ECO:0007669"/>
    <property type="project" value="UniProtKB-UniRule"/>
</dbReference>
<organism evidence="3 4">
    <name type="scientific">Gregarina niphandrodes</name>
    <name type="common">Septate eugregarine</name>
    <dbReference type="NCBI Taxonomy" id="110365"/>
    <lineage>
        <taxon>Eukaryota</taxon>
        <taxon>Sar</taxon>
        <taxon>Alveolata</taxon>
        <taxon>Apicomplexa</taxon>
        <taxon>Conoidasida</taxon>
        <taxon>Gregarinasina</taxon>
        <taxon>Eugregarinorida</taxon>
        <taxon>Gregarinidae</taxon>
        <taxon>Gregarina</taxon>
    </lineage>
</organism>
<dbReference type="InterPro" id="IPR012677">
    <property type="entry name" value="Nucleotide-bd_a/b_plait_sf"/>
</dbReference>
<dbReference type="eggNOG" id="KOG4206">
    <property type="taxonomic scope" value="Eukaryota"/>
</dbReference>
<dbReference type="GO" id="GO:1990904">
    <property type="term" value="C:ribonucleoprotein complex"/>
    <property type="evidence" value="ECO:0007669"/>
    <property type="project" value="UniProtKB-KW"/>
</dbReference>
<evidence type="ECO:0000313" key="3">
    <source>
        <dbReference type="EMBL" id="EZG66679.1"/>
    </source>
</evidence>
<dbReference type="InterPro" id="IPR000504">
    <property type="entry name" value="RRM_dom"/>
</dbReference>
<gene>
    <name evidence="3" type="ORF">GNI_077680</name>
</gene>
<dbReference type="Gene3D" id="3.30.70.330">
    <property type="match status" value="1"/>
</dbReference>
<evidence type="ECO:0000256" key="1">
    <source>
        <dbReference type="PROSITE-ProRule" id="PRU00176"/>
    </source>
</evidence>
<dbReference type="VEuPathDB" id="CryptoDB:GNI_077680"/>
<comment type="caution">
    <text evidence="3">The sequence shown here is derived from an EMBL/GenBank/DDBJ whole genome shotgun (WGS) entry which is preliminary data.</text>
</comment>
<proteinExistence type="predicted"/>
<accession>A0A023B6R7</accession>
<dbReference type="EMBL" id="AFNH02000583">
    <property type="protein sequence ID" value="EZG66679.1"/>
    <property type="molecule type" value="Genomic_DNA"/>
</dbReference>
<dbReference type="CDD" id="cd12246">
    <property type="entry name" value="RRM1_U1A_like"/>
    <property type="match status" value="1"/>
</dbReference>